<gene>
    <name evidence="3" type="ORF">E1269_16160</name>
</gene>
<proteinExistence type="predicted"/>
<name>A0A4R5D635_9ACTN</name>
<feature type="region of interest" description="Disordered" evidence="1">
    <location>
        <begin position="19"/>
        <end position="61"/>
    </location>
</feature>
<feature type="signal peptide" evidence="2">
    <location>
        <begin position="1"/>
        <end position="18"/>
    </location>
</feature>
<dbReference type="InParanoid" id="A0A4R5D635"/>
<accession>A0A4R5D635</accession>
<feature type="compositionally biased region" description="Acidic residues" evidence="1">
    <location>
        <begin position="21"/>
        <end position="61"/>
    </location>
</feature>
<dbReference type="PROSITE" id="PS51257">
    <property type="entry name" value="PROKAR_LIPOPROTEIN"/>
    <property type="match status" value="1"/>
</dbReference>
<evidence type="ECO:0000256" key="1">
    <source>
        <dbReference type="SAM" id="MobiDB-lite"/>
    </source>
</evidence>
<evidence type="ECO:0000313" key="3">
    <source>
        <dbReference type="EMBL" id="TDE08952.1"/>
    </source>
</evidence>
<keyword evidence="2" id="KW-0732">Signal</keyword>
<keyword evidence="4" id="KW-1185">Reference proteome</keyword>
<protein>
    <submittedName>
        <fullName evidence="3">Uncharacterized protein</fullName>
    </submittedName>
</protein>
<organism evidence="3 4">
    <name type="scientific">Jiangella asiatica</name>
    <dbReference type="NCBI Taxonomy" id="2530372"/>
    <lineage>
        <taxon>Bacteria</taxon>
        <taxon>Bacillati</taxon>
        <taxon>Actinomycetota</taxon>
        <taxon>Actinomycetes</taxon>
        <taxon>Jiangellales</taxon>
        <taxon>Jiangellaceae</taxon>
        <taxon>Jiangella</taxon>
    </lineage>
</organism>
<dbReference type="RefSeq" id="WP_131896281.1">
    <property type="nucleotide sequence ID" value="NZ_SMKZ01000021.1"/>
</dbReference>
<feature type="chain" id="PRO_5038688326" evidence="2">
    <location>
        <begin position="19"/>
        <end position="251"/>
    </location>
</feature>
<dbReference type="OrthoDB" id="5183314at2"/>
<reference evidence="3 4" key="1">
    <citation type="submission" date="2019-03" db="EMBL/GenBank/DDBJ databases">
        <title>Draft genome sequences of novel Actinobacteria.</title>
        <authorList>
            <person name="Sahin N."/>
            <person name="Ay H."/>
            <person name="Saygin H."/>
        </authorList>
    </citation>
    <scope>NUCLEOTIDE SEQUENCE [LARGE SCALE GENOMIC DNA]</scope>
    <source>
        <strain evidence="3 4">5K138</strain>
    </source>
</reference>
<dbReference type="Proteomes" id="UP000294739">
    <property type="component" value="Unassembled WGS sequence"/>
</dbReference>
<dbReference type="AlphaFoldDB" id="A0A4R5D635"/>
<evidence type="ECO:0000256" key="2">
    <source>
        <dbReference type="SAM" id="SignalP"/>
    </source>
</evidence>
<evidence type="ECO:0000313" key="4">
    <source>
        <dbReference type="Proteomes" id="UP000294739"/>
    </source>
</evidence>
<comment type="caution">
    <text evidence="3">The sequence shown here is derived from an EMBL/GenBank/DDBJ whole genome shotgun (WGS) entry which is preliminary data.</text>
</comment>
<dbReference type="EMBL" id="SMKZ01000021">
    <property type="protein sequence ID" value="TDE08952.1"/>
    <property type="molecule type" value="Genomic_DNA"/>
</dbReference>
<sequence length="251" mass="25614">MRKLGISALIAATLFLTACGGDDESTDDETTTSEESAGGEETPEETATDDAAEDDAAADEGGTDLSAAVLAAEDLPADVEIMPFDATMVSDMGASMAGMLEGITYEPADCQGYADDPLQRDGVESAGISAISGTDVFVSAVYTGASADDVAAVEDYYGRCAEIAISGEAAGQPVDMTLTTEIVDAPAVDADEAIAIETTTVMPGVPETPMRIIYMIDGDRGVYVAGNPESAVFELDALAPAALDKLRAAQG</sequence>